<dbReference type="Gene3D" id="3.40.50.300">
    <property type="entry name" value="P-loop containing nucleotide triphosphate hydrolases"/>
    <property type="match status" value="1"/>
</dbReference>
<proteinExistence type="predicted"/>
<dbReference type="RefSeq" id="WP_124844889.1">
    <property type="nucleotide sequence ID" value="NZ_RQZG01000009.1"/>
</dbReference>
<dbReference type="GO" id="GO:0005524">
    <property type="term" value="F:ATP binding"/>
    <property type="evidence" value="ECO:0007669"/>
    <property type="project" value="UniProtKB-KW"/>
</dbReference>
<evidence type="ECO:0000259" key="1">
    <source>
        <dbReference type="Pfam" id="PF13304"/>
    </source>
</evidence>
<dbReference type="PANTHER" id="PTHR40396">
    <property type="entry name" value="ATPASE-LIKE PROTEIN"/>
    <property type="match status" value="1"/>
</dbReference>
<dbReference type="GO" id="GO:0016887">
    <property type="term" value="F:ATP hydrolysis activity"/>
    <property type="evidence" value="ECO:0007669"/>
    <property type="project" value="InterPro"/>
</dbReference>
<dbReference type="Proteomes" id="UP000280819">
    <property type="component" value="Unassembled WGS sequence"/>
</dbReference>
<dbReference type="InterPro" id="IPR027417">
    <property type="entry name" value="P-loop_NTPase"/>
</dbReference>
<sequence>MLLLRFTVRNHQSIRDEVTLDLTLPSLRTLRPRDDDWGSVIYPVAGIFGGNATGKTALLDALWYTFTAIRHSSTTWQAGRTMHRAPFLLDGTARTSTSSYELDFIHRGRRHRYGFEVDHDGIRREWLSDVPNSRWRTLLTRDRDERVLKFHPSLGRPFPVTDRELLLSRALLLTDSPFHAVAKDLVEHWDQVSVKDSHRAARLRMLADMLVAKMVSFADIEALLQVADTGVVRAGVQETEMPEHIRRLFQKVRTVLNEEDEVEALDDDQLDQVSRHLVFQHRGSAQESPTFSIDDESNGTIAWLSLAVPVLQRLREGGLLVVDEIDASLHPHLVDLLLSAFADPEVNTKQAQIIFTSHESYVLSPLSEVELEPEQVWFTDKSHDGVTELTCLAEFPRHPDANVAKRYLVGRYGGTPRLAPSMLAALVASREGVA</sequence>
<organism evidence="2 3">
    <name type="scientific">Arachnia propionica</name>
    <dbReference type="NCBI Taxonomy" id="1750"/>
    <lineage>
        <taxon>Bacteria</taxon>
        <taxon>Bacillati</taxon>
        <taxon>Actinomycetota</taxon>
        <taxon>Actinomycetes</taxon>
        <taxon>Propionibacteriales</taxon>
        <taxon>Propionibacteriaceae</taxon>
        <taxon>Arachnia</taxon>
    </lineage>
</organism>
<dbReference type="SUPFAM" id="SSF52540">
    <property type="entry name" value="P-loop containing nucleoside triphosphate hydrolases"/>
    <property type="match status" value="1"/>
</dbReference>
<dbReference type="InterPro" id="IPR003959">
    <property type="entry name" value="ATPase_AAA_core"/>
</dbReference>
<gene>
    <name evidence="2" type="ORF">EII34_09365</name>
</gene>
<dbReference type="EMBL" id="RQZG01000009">
    <property type="protein sequence ID" value="RRD04737.1"/>
    <property type="molecule type" value="Genomic_DNA"/>
</dbReference>
<evidence type="ECO:0000313" key="2">
    <source>
        <dbReference type="EMBL" id="RRD04737.1"/>
    </source>
</evidence>
<dbReference type="Pfam" id="PF13304">
    <property type="entry name" value="AAA_21"/>
    <property type="match status" value="1"/>
</dbReference>
<reference evidence="2 3" key="1">
    <citation type="submission" date="2018-11" db="EMBL/GenBank/DDBJ databases">
        <title>Genomes From Bacteria Associated with the Canine Oral Cavity: a Test Case for Automated Genome-Based Taxonomic Assignment.</title>
        <authorList>
            <person name="Coil D.A."/>
            <person name="Jospin G."/>
            <person name="Darling A.E."/>
            <person name="Wallis C."/>
            <person name="Davis I.J."/>
            <person name="Harris S."/>
            <person name="Eisen J.A."/>
            <person name="Holcombe L.J."/>
            <person name="O'Flynn C."/>
        </authorList>
    </citation>
    <scope>NUCLEOTIDE SEQUENCE [LARGE SCALE GENOMIC DNA]</scope>
    <source>
        <strain evidence="2 3">OH887_COT-365</strain>
    </source>
</reference>
<evidence type="ECO:0000313" key="3">
    <source>
        <dbReference type="Proteomes" id="UP000280819"/>
    </source>
</evidence>
<feature type="domain" description="ATPase AAA-type core" evidence="1">
    <location>
        <begin position="45"/>
        <end position="364"/>
    </location>
</feature>
<dbReference type="AlphaFoldDB" id="A0A3P1T5F2"/>
<dbReference type="PANTHER" id="PTHR40396:SF1">
    <property type="entry name" value="ATPASE AAA-TYPE CORE DOMAIN-CONTAINING PROTEIN"/>
    <property type="match status" value="1"/>
</dbReference>
<accession>A0A3P1T5F2</accession>
<dbReference type="OrthoDB" id="9809324at2"/>
<keyword evidence="2" id="KW-0547">Nucleotide-binding</keyword>
<keyword evidence="2" id="KW-0067">ATP-binding</keyword>
<protein>
    <submittedName>
        <fullName evidence="2">ATP-binding protein</fullName>
    </submittedName>
</protein>
<name>A0A3P1T5F2_9ACTN</name>
<comment type="caution">
    <text evidence="2">The sequence shown here is derived from an EMBL/GenBank/DDBJ whole genome shotgun (WGS) entry which is preliminary data.</text>
</comment>